<dbReference type="OrthoDB" id="3553147at2759"/>
<dbReference type="PANTHER" id="PTHR24148">
    <property type="entry name" value="ANKYRIN REPEAT DOMAIN-CONTAINING PROTEIN 39 HOMOLOG-RELATED"/>
    <property type="match status" value="1"/>
</dbReference>
<sequence length="97" mass="11824">VWIHAMCIDQSNSEERTHQVQLMRRIYEQPLERVVYLGEYEPDETSDWFMRHDNHSYQLPGDEVGLWDRELIIWKGDESDNLRIQETLYQIRLWDAS</sequence>
<feature type="non-terminal residue" evidence="2">
    <location>
        <position position="1"/>
    </location>
</feature>
<dbReference type="EMBL" id="ML978199">
    <property type="protein sequence ID" value="KAF2029589.1"/>
    <property type="molecule type" value="Genomic_DNA"/>
</dbReference>
<keyword evidence="3" id="KW-1185">Reference proteome</keyword>
<gene>
    <name evidence="2" type="ORF">EK21DRAFT_67474</name>
</gene>
<dbReference type="InterPro" id="IPR010730">
    <property type="entry name" value="HET"/>
</dbReference>
<dbReference type="Pfam" id="PF06985">
    <property type="entry name" value="HET"/>
    <property type="match status" value="1"/>
</dbReference>
<name>A0A9P4H9C8_9PLEO</name>
<dbReference type="InterPro" id="IPR052895">
    <property type="entry name" value="HetReg/Transcr_Mod"/>
</dbReference>
<reference evidence="2" key="1">
    <citation type="journal article" date="2020" name="Stud. Mycol.">
        <title>101 Dothideomycetes genomes: a test case for predicting lifestyles and emergence of pathogens.</title>
        <authorList>
            <person name="Haridas S."/>
            <person name="Albert R."/>
            <person name="Binder M."/>
            <person name="Bloem J."/>
            <person name="Labutti K."/>
            <person name="Salamov A."/>
            <person name="Andreopoulos B."/>
            <person name="Baker S."/>
            <person name="Barry K."/>
            <person name="Bills G."/>
            <person name="Bluhm B."/>
            <person name="Cannon C."/>
            <person name="Castanera R."/>
            <person name="Culley D."/>
            <person name="Daum C."/>
            <person name="Ezra D."/>
            <person name="Gonzalez J."/>
            <person name="Henrissat B."/>
            <person name="Kuo A."/>
            <person name="Liang C."/>
            <person name="Lipzen A."/>
            <person name="Lutzoni F."/>
            <person name="Magnuson J."/>
            <person name="Mondo S."/>
            <person name="Nolan M."/>
            <person name="Ohm R."/>
            <person name="Pangilinan J."/>
            <person name="Park H.-J."/>
            <person name="Ramirez L."/>
            <person name="Alfaro M."/>
            <person name="Sun H."/>
            <person name="Tritt A."/>
            <person name="Yoshinaga Y."/>
            <person name="Zwiers L.-H."/>
            <person name="Turgeon B."/>
            <person name="Goodwin S."/>
            <person name="Spatafora J."/>
            <person name="Crous P."/>
            <person name="Grigoriev I."/>
        </authorList>
    </citation>
    <scope>NUCLEOTIDE SEQUENCE</scope>
    <source>
        <strain evidence="2">CBS 110217</strain>
    </source>
</reference>
<organism evidence="2 3">
    <name type="scientific">Setomelanomma holmii</name>
    <dbReference type="NCBI Taxonomy" id="210430"/>
    <lineage>
        <taxon>Eukaryota</taxon>
        <taxon>Fungi</taxon>
        <taxon>Dikarya</taxon>
        <taxon>Ascomycota</taxon>
        <taxon>Pezizomycotina</taxon>
        <taxon>Dothideomycetes</taxon>
        <taxon>Pleosporomycetidae</taxon>
        <taxon>Pleosporales</taxon>
        <taxon>Pleosporineae</taxon>
        <taxon>Phaeosphaeriaceae</taxon>
        <taxon>Setomelanomma</taxon>
    </lineage>
</organism>
<feature type="domain" description="Heterokaryon incompatibility" evidence="1">
    <location>
        <begin position="1"/>
        <end position="94"/>
    </location>
</feature>
<protein>
    <recommendedName>
        <fullName evidence="1">Heterokaryon incompatibility domain-containing protein</fullName>
    </recommendedName>
</protein>
<dbReference type="PANTHER" id="PTHR24148:SF64">
    <property type="entry name" value="HETEROKARYON INCOMPATIBILITY DOMAIN-CONTAINING PROTEIN"/>
    <property type="match status" value="1"/>
</dbReference>
<comment type="caution">
    <text evidence="2">The sequence shown here is derived from an EMBL/GenBank/DDBJ whole genome shotgun (WGS) entry which is preliminary data.</text>
</comment>
<proteinExistence type="predicted"/>
<evidence type="ECO:0000313" key="2">
    <source>
        <dbReference type="EMBL" id="KAF2029589.1"/>
    </source>
</evidence>
<accession>A0A9P4H9C8</accession>
<evidence type="ECO:0000259" key="1">
    <source>
        <dbReference type="Pfam" id="PF06985"/>
    </source>
</evidence>
<evidence type="ECO:0000313" key="3">
    <source>
        <dbReference type="Proteomes" id="UP000799777"/>
    </source>
</evidence>
<dbReference type="AlphaFoldDB" id="A0A9P4H9C8"/>
<dbReference type="Proteomes" id="UP000799777">
    <property type="component" value="Unassembled WGS sequence"/>
</dbReference>